<name>A0A0F9UCV0_9ZZZZ</name>
<organism evidence="1">
    <name type="scientific">marine sediment metagenome</name>
    <dbReference type="NCBI Taxonomy" id="412755"/>
    <lineage>
        <taxon>unclassified sequences</taxon>
        <taxon>metagenomes</taxon>
        <taxon>ecological metagenomes</taxon>
    </lineage>
</organism>
<evidence type="ECO:0000313" key="1">
    <source>
        <dbReference type="EMBL" id="KKN51433.1"/>
    </source>
</evidence>
<protein>
    <submittedName>
        <fullName evidence="1">Uncharacterized protein</fullName>
    </submittedName>
</protein>
<dbReference type="EMBL" id="LAZR01001063">
    <property type="protein sequence ID" value="KKN51433.1"/>
    <property type="molecule type" value="Genomic_DNA"/>
</dbReference>
<gene>
    <name evidence="1" type="ORF">LCGC14_0622490</name>
</gene>
<reference evidence="1" key="1">
    <citation type="journal article" date="2015" name="Nature">
        <title>Complex archaea that bridge the gap between prokaryotes and eukaryotes.</title>
        <authorList>
            <person name="Spang A."/>
            <person name="Saw J.H."/>
            <person name="Jorgensen S.L."/>
            <person name="Zaremba-Niedzwiedzka K."/>
            <person name="Martijn J."/>
            <person name="Lind A.E."/>
            <person name="van Eijk R."/>
            <person name="Schleper C."/>
            <person name="Guy L."/>
            <person name="Ettema T.J."/>
        </authorList>
    </citation>
    <scope>NUCLEOTIDE SEQUENCE</scope>
</reference>
<dbReference type="AlphaFoldDB" id="A0A0F9UCV0"/>
<sequence>MKYKLISEEDDGKIVDDVELTHYEFKQAFMMHKRLKQRKER</sequence>
<accession>A0A0F9UCV0</accession>
<proteinExistence type="predicted"/>
<comment type="caution">
    <text evidence="1">The sequence shown here is derived from an EMBL/GenBank/DDBJ whole genome shotgun (WGS) entry which is preliminary data.</text>
</comment>